<proteinExistence type="inferred from homology"/>
<comment type="similarity">
    <text evidence="1">Belongs to the TMA16 family.</text>
</comment>
<dbReference type="PANTHER" id="PTHR13349">
    <property type="entry name" value="TRANSLATION MACHINERY-ASSOCIATED PROTEIN 16"/>
    <property type="match status" value="1"/>
</dbReference>
<dbReference type="PROSITE" id="PS50217">
    <property type="entry name" value="BZIP"/>
    <property type="match status" value="1"/>
</dbReference>
<dbReference type="InterPro" id="IPR038356">
    <property type="entry name" value="Tma16_sf"/>
</dbReference>
<sequence>MTAAVDKLKLIHPQSRKAAQMQKKVHREIRAIKQKKGTLKKQHIVGERVSYFKENLKADGNLYTPQEALELIERYLGRFDEEVEQIDLRNSIGQRRTQQHASRLDAIQMTHELEVNEFNGPGIDVDKISMNINSQYYTFSDMDSSYENFRLDPDGLLMGRTASFTNQEDILQDILGMEEVLNQSQYSKDHIDIQLQGQTNAGTSEVSSVVNEKCNIDQCPNTEGALPAALLPGCGSCSSSETFHDSNAAAMLSCSSPQTHLGIQLQICKSTQKAEIESRVNDKSKIDFAANTKGASVLASAPTHEISFGLETCQDLKAVGISPCSSRMDSNIDERSSANVNPAYQKTNNKCKKDQIKAAKNTANCLKTQKERNREAARAYRKRKRNEEQELEIKFDLLKKKKVVLEEELKSLKELFTQRNMVIRK</sequence>
<feature type="domain" description="BZIP" evidence="3">
    <location>
        <begin position="369"/>
        <end position="414"/>
    </location>
</feature>
<dbReference type="Pfam" id="PF00170">
    <property type="entry name" value="bZIP_1"/>
    <property type="match status" value="1"/>
</dbReference>
<reference evidence="4" key="1">
    <citation type="submission" date="2023-07" db="EMBL/GenBank/DDBJ databases">
        <title>Chromosome-level genome assembly of Artemia franciscana.</title>
        <authorList>
            <person name="Jo E."/>
        </authorList>
    </citation>
    <scope>NUCLEOTIDE SEQUENCE</scope>
    <source>
        <tissue evidence="4">Whole body</tissue>
    </source>
</reference>
<dbReference type="AlphaFoldDB" id="A0AA88HWM2"/>
<dbReference type="InterPro" id="IPR021346">
    <property type="entry name" value="Tma16"/>
</dbReference>
<dbReference type="Proteomes" id="UP001187531">
    <property type="component" value="Unassembled WGS sequence"/>
</dbReference>
<dbReference type="GO" id="GO:0005634">
    <property type="term" value="C:nucleus"/>
    <property type="evidence" value="ECO:0007669"/>
    <property type="project" value="TreeGrafter"/>
</dbReference>
<evidence type="ECO:0000256" key="1">
    <source>
        <dbReference type="ARBA" id="ARBA00034127"/>
    </source>
</evidence>
<dbReference type="InterPro" id="IPR046347">
    <property type="entry name" value="bZIP_sf"/>
</dbReference>
<evidence type="ECO:0000256" key="2">
    <source>
        <dbReference type="SAM" id="Coils"/>
    </source>
</evidence>
<dbReference type="PANTHER" id="PTHR13349:SF2">
    <property type="entry name" value="TRANSLATION MACHINERY-ASSOCIATED PROTEIN 16"/>
    <property type="match status" value="1"/>
</dbReference>
<dbReference type="InterPro" id="IPR004827">
    <property type="entry name" value="bZIP"/>
</dbReference>
<name>A0AA88HWM2_ARTSF</name>
<keyword evidence="2" id="KW-0175">Coiled coil</keyword>
<dbReference type="PROSITE" id="PS00036">
    <property type="entry name" value="BZIP_BASIC"/>
    <property type="match status" value="1"/>
</dbReference>
<dbReference type="Gene3D" id="1.20.5.170">
    <property type="match status" value="1"/>
</dbReference>
<keyword evidence="5" id="KW-1185">Reference proteome</keyword>
<protein>
    <recommendedName>
        <fullName evidence="3">BZIP domain-containing protein</fullName>
    </recommendedName>
</protein>
<dbReference type="Pfam" id="PF11176">
    <property type="entry name" value="Tma16"/>
    <property type="match status" value="1"/>
</dbReference>
<dbReference type="EMBL" id="JAVRJZ010000012">
    <property type="protein sequence ID" value="KAK2716418.1"/>
    <property type="molecule type" value="Genomic_DNA"/>
</dbReference>
<gene>
    <name evidence="4" type="ORF">QYM36_010838</name>
</gene>
<evidence type="ECO:0000259" key="3">
    <source>
        <dbReference type="PROSITE" id="PS50217"/>
    </source>
</evidence>
<dbReference type="SUPFAM" id="SSF57959">
    <property type="entry name" value="Leucine zipper domain"/>
    <property type="match status" value="1"/>
</dbReference>
<evidence type="ECO:0000313" key="4">
    <source>
        <dbReference type="EMBL" id="KAK2716418.1"/>
    </source>
</evidence>
<accession>A0AA88HWM2</accession>
<dbReference type="Gene3D" id="1.20.1440.170">
    <property type="entry name" value="Translation machinery-associated protein 16-like"/>
    <property type="match status" value="1"/>
</dbReference>
<comment type="caution">
    <text evidence="4">The sequence shown here is derived from an EMBL/GenBank/DDBJ whole genome shotgun (WGS) entry which is preliminary data.</text>
</comment>
<feature type="coiled-coil region" evidence="2">
    <location>
        <begin position="349"/>
        <end position="415"/>
    </location>
</feature>
<evidence type="ECO:0000313" key="5">
    <source>
        <dbReference type="Proteomes" id="UP001187531"/>
    </source>
</evidence>
<dbReference type="GO" id="GO:0003700">
    <property type="term" value="F:DNA-binding transcription factor activity"/>
    <property type="evidence" value="ECO:0007669"/>
    <property type="project" value="InterPro"/>
</dbReference>
<dbReference type="CDD" id="cd14686">
    <property type="entry name" value="bZIP"/>
    <property type="match status" value="1"/>
</dbReference>
<organism evidence="4 5">
    <name type="scientific">Artemia franciscana</name>
    <name type="common">Brine shrimp</name>
    <name type="synonym">Artemia sanfranciscana</name>
    <dbReference type="NCBI Taxonomy" id="6661"/>
    <lineage>
        <taxon>Eukaryota</taxon>
        <taxon>Metazoa</taxon>
        <taxon>Ecdysozoa</taxon>
        <taxon>Arthropoda</taxon>
        <taxon>Crustacea</taxon>
        <taxon>Branchiopoda</taxon>
        <taxon>Anostraca</taxon>
        <taxon>Artemiidae</taxon>
        <taxon>Artemia</taxon>
    </lineage>
</organism>